<protein>
    <submittedName>
        <fullName evidence="1">Uncharacterized protein</fullName>
    </submittedName>
</protein>
<sequence length="45" mass="5268">MKYEIKWKTGKVITQAENIEEAIKKFKELRIEVPDKEISIASFGK</sequence>
<reference evidence="1" key="1">
    <citation type="submission" date="2020-04" db="EMBL/GenBank/DDBJ databases">
        <authorList>
            <person name="Chiriac C."/>
            <person name="Salcher M."/>
            <person name="Ghai R."/>
            <person name="Kavagutti S V."/>
        </authorList>
    </citation>
    <scope>NUCLEOTIDE SEQUENCE</scope>
</reference>
<proteinExistence type="predicted"/>
<accession>A0A6J5MDP2</accession>
<organism evidence="1">
    <name type="scientific">uncultured Caudovirales phage</name>
    <dbReference type="NCBI Taxonomy" id="2100421"/>
    <lineage>
        <taxon>Viruses</taxon>
        <taxon>Duplodnaviria</taxon>
        <taxon>Heunggongvirae</taxon>
        <taxon>Uroviricota</taxon>
        <taxon>Caudoviricetes</taxon>
        <taxon>Peduoviridae</taxon>
        <taxon>Maltschvirus</taxon>
        <taxon>Maltschvirus maltsch</taxon>
    </lineage>
</organism>
<dbReference type="EMBL" id="LR796437">
    <property type="protein sequence ID" value="CAB4144714.1"/>
    <property type="molecule type" value="Genomic_DNA"/>
</dbReference>
<name>A0A6J5MDP2_9CAUD</name>
<gene>
    <name evidence="1" type="ORF">UFOVP458_58</name>
</gene>
<evidence type="ECO:0000313" key="1">
    <source>
        <dbReference type="EMBL" id="CAB4144714.1"/>
    </source>
</evidence>